<dbReference type="NCBIfam" id="TIGR01648">
    <property type="entry name" value="hnRNP-R-Q"/>
    <property type="match status" value="1"/>
</dbReference>
<evidence type="ECO:0000256" key="4">
    <source>
        <dbReference type="ARBA" id="ARBA00022884"/>
    </source>
</evidence>
<sequence>MTDVEMADNGNTTEEVKVPFEGTTQEHLTKVCTEKKVNSDVAKALSELFEALNLTLEDFDERVIEALANFPVEHGKFIISEIKKSELFGVQNRPQFLMSVMRNFKDKVRQVGGSEATKTSLIPGPSVESLKKLIADTGYSLEVTVGQRKFHAPADVAAPTHGHETFIGQIPKELFEDKVFEKFQEIGKIYDIRLMLDPIMGRSRGYAFLVYLQKEHAHEAAKKFDGHDIIPGKPLKVNVSVANRRLFVGNIPKSKSKEDILEELKKHPELENVTDVIIYSFPDATENKKNRGFCFVDFADHKSASDARRKLSGGKVRVRPFNSDLVVDWAEQQAEPDEQTMSQVKVLYVKNLKEAVTDERLNELFKEYGKIERVKKIKDYAFIHYEERESAIKALEAMNGTKIDDVEVDISLAKPQGDNKMKKKTFPNKFPGPPGKKGGIPGAFGPKRGGASARGSYGGPPYGSFPPAPGYDPYYGAAAPAQGYYQGGYDPYYQAQDPYYGAAAGGYPPSGYGTAYGGMPAGFKGRPPMRGGGMKGRGGKRPGGSFDGPAVKRGGRALEDFSSDVAPSHF</sequence>
<evidence type="ECO:0000256" key="2">
    <source>
        <dbReference type="ARBA" id="ARBA00022490"/>
    </source>
</evidence>
<dbReference type="InterPro" id="IPR012677">
    <property type="entry name" value="Nucleotide-bd_a/b_plait_sf"/>
</dbReference>
<dbReference type="EMBL" id="CAJFDH010000001">
    <property type="protein sequence ID" value="CAD5206076.1"/>
    <property type="molecule type" value="Genomic_DNA"/>
</dbReference>
<dbReference type="InterPro" id="IPR006535">
    <property type="entry name" value="HnRNP_R/Q_splicing_fac"/>
</dbReference>
<dbReference type="FunFam" id="3.30.70.330:FF:000027">
    <property type="entry name" value="Heterogeneous nuclear ribonucleoprotein q isoform"/>
    <property type="match status" value="1"/>
</dbReference>
<dbReference type="InterPro" id="IPR035979">
    <property type="entry name" value="RBD_domain_sf"/>
</dbReference>
<comment type="caution">
    <text evidence="8">The sequence shown here is derived from an EMBL/GenBank/DDBJ whole genome shotgun (WGS) entry which is preliminary data.</text>
</comment>
<dbReference type="EMBL" id="CAJFCW020000001">
    <property type="protein sequence ID" value="CAG9080406.1"/>
    <property type="molecule type" value="Genomic_DNA"/>
</dbReference>
<keyword evidence="2" id="KW-0963">Cytoplasm</keyword>
<evidence type="ECO:0000256" key="3">
    <source>
        <dbReference type="ARBA" id="ARBA00022737"/>
    </source>
</evidence>
<evidence type="ECO:0000256" key="5">
    <source>
        <dbReference type="PROSITE-ProRule" id="PRU00176"/>
    </source>
</evidence>
<dbReference type="InterPro" id="IPR000504">
    <property type="entry name" value="RRM_dom"/>
</dbReference>
<comment type="subcellular location">
    <subcellularLocation>
        <location evidence="1">Cytoplasm</location>
    </subcellularLocation>
</comment>
<evidence type="ECO:0000256" key="1">
    <source>
        <dbReference type="ARBA" id="ARBA00004496"/>
    </source>
</evidence>
<name>A0A811JS30_9BILA</name>
<feature type="compositionally biased region" description="Gly residues" evidence="6">
    <location>
        <begin position="530"/>
        <end position="546"/>
    </location>
</feature>
<evidence type="ECO:0000313" key="8">
    <source>
        <dbReference type="EMBL" id="CAD5206076.1"/>
    </source>
</evidence>
<dbReference type="Gene3D" id="3.30.70.330">
    <property type="match status" value="3"/>
</dbReference>
<protein>
    <recommendedName>
        <fullName evidence="7">RRM domain-containing protein</fullName>
    </recommendedName>
</protein>
<dbReference type="Pfam" id="PF18360">
    <property type="entry name" value="hnRNP_Q_AcD"/>
    <property type="match status" value="1"/>
</dbReference>
<dbReference type="PROSITE" id="PS50102">
    <property type="entry name" value="RRM"/>
    <property type="match status" value="3"/>
</dbReference>
<keyword evidence="3" id="KW-0677">Repeat</keyword>
<dbReference type="SMART" id="SM00360">
    <property type="entry name" value="RRM"/>
    <property type="match status" value="3"/>
</dbReference>
<proteinExistence type="predicted"/>
<dbReference type="CDD" id="cd12251">
    <property type="entry name" value="RRM3_hnRNPR_like"/>
    <property type="match status" value="1"/>
</dbReference>
<dbReference type="CDD" id="cd12250">
    <property type="entry name" value="RRM2_hnRNPR_like"/>
    <property type="match status" value="1"/>
</dbReference>
<dbReference type="OrthoDB" id="3800936at2759"/>
<evidence type="ECO:0000313" key="9">
    <source>
        <dbReference type="Proteomes" id="UP000614601"/>
    </source>
</evidence>
<dbReference type="InterPro" id="IPR041337">
    <property type="entry name" value="hnRNP_Q_AcD"/>
</dbReference>
<dbReference type="Proteomes" id="UP000614601">
    <property type="component" value="Unassembled WGS sequence"/>
</dbReference>
<dbReference type="AlphaFoldDB" id="A0A811JS30"/>
<feature type="domain" description="RRM" evidence="7">
    <location>
        <begin position="163"/>
        <end position="242"/>
    </location>
</feature>
<feature type="domain" description="RRM" evidence="7">
    <location>
        <begin position="345"/>
        <end position="415"/>
    </location>
</feature>
<keyword evidence="4 5" id="KW-0694">RNA-binding</keyword>
<accession>A0A811JS30</accession>
<dbReference type="GO" id="GO:0005737">
    <property type="term" value="C:cytoplasm"/>
    <property type="evidence" value="ECO:0007669"/>
    <property type="project" value="UniProtKB-SubCell"/>
</dbReference>
<feature type="region of interest" description="Disordered" evidence="6">
    <location>
        <begin position="524"/>
        <end position="570"/>
    </location>
</feature>
<dbReference type="SUPFAM" id="SSF54928">
    <property type="entry name" value="RNA-binding domain, RBD"/>
    <property type="match status" value="2"/>
</dbReference>
<dbReference type="PANTHER" id="PTHR21245">
    <property type="entry name" value="HETEROGENEOUS NUCLEAR RIBONUCLEOPROTEIN"/>
    <property type="match status" value="1"/>
</dbReference>
<organism evidence="8 9">
    <name type="scientific">Bursaphelenchus okinawaensis</name>
    <dbReference type="NCBI Taxonomy" id="465554"/>
    <lineage>
        <taxon>Eukaryota</taxon>
        <taxon>Metazoa</taxon>
        <taxon>Ecdysozoa</taxon>
        <taxon>Nematoda</taxon>
        <taxon>Chromadorea</taxon>
        <taxon>Rhabditida</taxon>
        <taxon>Tylenchina</taxon>
        <taxon>Tylenchomorpha</taxon>
        <taxon>Aphelenchoidea</taxon>
        <taxon>Aphelenchoididae</taxon>
        <taxon>Bursaphelenchus</taxon>
    </lineage>
</organism>
<dbReference type="CDD" id="cd21039">
    <property type="entry name" value="NURR"/>
    <property type="match status" value="1"/>
</dbReference>
<dbReference type="GO" id="GO:0003723">
    <property type="term" value="F:RNA binding"/>
    <property type="evidence" value="ECO:0007669"/>
    <property type="project" value="UniProtKB-UniRule"/>
</dbReference>
<evidence type="ECO:0000259" key="7">
    <source>
        <dbReference type="PROSITE" id="PS50102"/>
    </source>
</evidence>
<dbReference type="FunFam" id="3.30.70.330:FF:000023">
    <property type="entry name" value="Heterogeneous nuclear ribonucleoprotein q isoform"/>
    <property type="match status" value="1"/>
</dbReference>
<evidence type="ECO:0000256" key="6">
    <source>
        <dbReference type="SAM" id="MobiDB-lite"/>
    </source>
</evidence>
<keyword evidence="9" id="KW-1185">Reference proteome</keyword>
<dbReference type="Pfam" id="PF00076">
    <property type="entry name" value="RRM_1"/>
    <property type="match status" value="3"/>
</dbReference>
<gene>
    <name evidence="8" type="ORF">BOKJ2_LOCUS760</name>
</gene>
<feature type="domain" description="RRM" evidence="7">
    <location>
        <begin position="244"/>
        <end position="332"/>
    </location>
</feature>
<feature type="compositionally biased region" description="Low complexity" evidence="6">
    <location>
        <begin position="443"/>
        <end position="455"/>
    </location>
</feature>
<dbReference type="Proteomes" id="UP000783686">
    <property type="component" value="Unassembled WGS sequence"/>
</dbReference>
<reference evidence="8" key="1">
    <citation type="submission" date="2020-09" db="EMBL/GenBank/DDBJ databases">
        <authorList>
            <person name="Kikuchi T."/>
        </authorList>
    </citation>
    <scope>NUCLEOTIDE SEQUENCE</scope>
    <source>
        <strain evidence="8">SH1</strain>
    </source>
</reference>
<feature type="region of interest" description="Disordered" evidence="6">
    <location>
        <begin position="417"/>
        <end position="458"/>
    </location>
</feature>